<keyword evidence="2" id="KW-1185">Reference proteome</keyword>
<evidence type="ECO:0000313" key="2">
    <source>
        <dbReference type="Proteomes" id="UP000265520"/>
    </source>
</evidence>
<dbReference type="AlphaFoldDB" id="A0A392SS21"/>
<evidence type="ECO:0000313" key="1">
    <source>
        <dbReference type="EMBL" id="MCI51207.1"/>
    </source>
</evidence>
<reference evidence="1 2" key="1">
    <citation type="journal article" date="2018" name="Front. Plant Sci.">
        <title>Red Clover (Trifolium pratense) and Zigzag Clover (T. medium) - A Picture of Genomic Similarities and Differences.</title>
        <authorList>
            <person name="Dluhosova J."/>
            <person name="Istvanek J."/>
            <person name="Nedelnik J."/>
            <person name="Repkova J."/>
        </authorList>
    </citation>
    <scope>NUCLEOTIDE SEQUENCE [LARGE SCALE GENOMIC DNA]</scope>
    <source>
        <strain evidence="2">cv. 10/8</strain>
        <tissue evidence="1">Leaf</tissue>
    </source>
</reference>
<protein>
    <submittedName>
        <fullName evidence="1">Gag-pol</fullName>
    </submittedName>
</protein>
<dbReference type="PANTHER" id="PTHR48475">
    <property type="entry name" value="RIBONUCLEASE H"/>
    <property type="match status" value="1"/>
</dbReference>
<dbReference type="PANTHER" id="PTHR48475:SF2">
    <property type="entry name" value="RIBONUCLEASE H"/>
    <property type="match status" value="1"/>
</dbReference>
<proteinExistence type="predicted"/>
<comment type="caution">
    <text evidence="1">The sequence shown here is derived from an EMBL/GenBank/DDBJ whole genome shotgun (WGS) entry which is preliminary data.</text>
</comment>
<organism evidence="1 2">
    <name type="scientific">Trifolium medium</name>
    <dbReference type="NCBI Taxonomy" id="97028"/>
    <lineage>
        <taxon>Eukaryota</taxon>
        <taxon>Viridiplantae</taxon>
        <taxon>Streptophyta</taxon>
        <taxon>Embryophyta</taxon>
        <taxon>Tracheophyta</taxon>
        <taxon>Spermatophyta</taxon>
        <taxon>Magnoliopsida</taxon>
        <taxon>eudicotyledons</taxon>
        <taxon>Gunneridae</taxon>
        <taxon>Pentapetalae</taxon>
        <taxon>rosids</taxon>
        <taxon>fabids</taxon>
        <taxon>Fabales</taxon>
        <taxon>Fabaceae</taxon>
        <taxon>Papilionoideae</taxon>
        <taxon>50 kb inversion clade</taxon>
        <taxon>NPAAA clade</taxon>
        <taxon>Hologalegina</taxon>
        <taxon>IRL clade</taxon>
        <taxon>Trifolieae</taxon>
        <taxon>Trifolium</taxon>
    </lineage>
</organism>
<name>A0A392SS21_9FABA</name>
<dbReference type="Proteomes" id="UP000265520">
    <property type="component" value="Unassembled WGS sequence"/>
</dbReference>
<accession>A0A392SS21</accession>
<feature type="non-terminal residue" evidence="1">
    <location>
        <position position="1"/>
    </location>
</feature>
<dbReference type="EMBL" id="LXQA010428456">
    <property type="protein sequence ID" value="MCI51207.1"/>
    <property type="molecule type" value="Genomic_DNA"/>
</dbReference>
<sequence>TDFPIKNVLRKPDLAGRMVAWSVELSEFDLTFVPRGSVKSQMLADFVLEMSTPPGEQKASP</sequence>